<dbReference type="GO" id="GO:0009346">
    <property type="term" value="C:ATP-independent citrate lyase complex"/>
    <property type="evidence" value="ECO:0007669"/>
    <property type="project" value="UniProtKB-UniRule"/>
</dbReference>
<dbReference type="EC" id="2.8.3.10" evidence="1"/>
<dbReference type="AlphaFoldDB" id="B8D200"/>
<dbReference type="HOGENOM" id="CLU_046521_2_0_9"/>
<dbReference type="Proteomes" id="UP000000719">
    <property type="component" value="Chromosome"/>
</dbReference>
<keyword evidence="1 2" id="KW-0456">Lyase</keyword>
<dbReference type="PANTHER" id="PTHR40596:SF1">
    <property type="entry name" value="CITRATE LYASE ALPHA CHAIN"/>
    <property type="match status" value="1"/>
</dbReference>
<dbReference type="GO" id="GO:0008815">
    <property type="term" value="F:citrate (pro-3S)-lyase activity"/>
    <property type="evidence" value="ECO:0007669"/>
    <property type="project" value="UniProtKB-UniRule"/>
</dbReference>
<organism evidence="2 3">
    <name type="scientific">Halothermothrix orenii (strain H 168 / OCM 544 / DSM 9562)</name>
    <dbReference type="NCBI Taxonomy" id="373903"/>
    <lineage>
        <taxon>Bacteria</taxon>
        <taxon>Bacillati</taxon>
        <taxon>Bacillota</taxon>
        <taxon>Clostridia</taxon>
        <taxon>Halanaerobiales</taxon>
        <taxon>Halothermotrichaceae</taxon>
        <taxon>Halothermothrix</taxon>
    </lineage>
</organism>
<evidence type="ECO:0000256" key="1">
    <source>
        <dbReference type="PIRNR" id="PIRNR009451"/>
    </source>
</evidence>
<dbReference type="KEGG" id="hor:Hore_04690"/>
<comment type="catalytic activity">
    <reaction evidence="1">
        <text>citrate = oxaloacetate + acetate</text>
        <dbReference type="Rhea" id="RHEA:10760"/>
        <dbReference type="ChEBI" id="CHEBI:16452"/>
        <dbReference type="ChEBI" id="CHEBI:16947"/>
        <dbReference type="ChEBI" id="CHEBI:30089"/>
        <dbReference type="EC" id="4.1.3.6"/>
    </reaction>
</comment>
<evidence type="ECO:0000313" key="3">
    <source>
        <dbReference type="Proteomes" id="UP000000719"/>
    </source>
</evidence>
<proteinExistence type="predicted"/>
<protein>
    <recommendedName>
        <fullName evidence="1">Citrate lyase alpha chain</fullName>
        <shortName evidence="1">Citrase alpha chain</shortName>
        <ecNumber evidence="1">2.8.3.10</ecNumber>
        <ecNumber evidence="1">4.1.3.6</ecNumber>
    </recommendedName>
    <alternativeName>
        <fullName evidence="1">Citrate (pro-3S)-lyase alpha chain</fullName>
    </alternativeName>
    <alternativeName>
        <fullName evidence="1">Citrate CoA-transferase subunit</fullName>
    </alternativeName>
</protein>
<dbReference type="PIRSF" id="PIRSF009451">
    <property type="entry name" value="Citrt_lyas_alpha"/>
    <property type="match status" value="1"/>
</dbReference>
<dbReference type="GO" id="GO:0008814">
    <property type="term" value="F:citrate CoA-transferase activity"/>
    <property type="evidence" value="ECO:0007669"/>
    <property type="project" value="UniProtKB-UniRule"/>
</dbReference>
<dbReference type="SUPFAM" id="SSF100950">
    <property type="entry name" value="NagB/RpiA/CoA transferase-like"/>
    <property type="match status" value="2"/>
</dbReference>
<dbReference type="InterPro" id="IPR006472">
    <property type="entry name" value="Citrate_lyase_asu"/>
</dbReference>
<dbReference type="EMBL" id="CP001098">
    <property type="protein sequence ID" value="ACL69227.1"/>
    <property type="molecule type" value="Genomic_DNA"/>
</dbReference>
<dbReference type="GO" id="GO:0006084">
    <property type="term" value="P:acetyl-CoA metabolic process"/>
    <property type="evidence" value="ECO:0007669"/>
    <property type="project" value="UniProtKB-UniRule"/>
</dbReference>
<comment type="catalytic activity">
    <reaction evidence="1">
        <text>citrate + acetyl-CoA = (3S)-citryl-CoA + acetate</text>
        <dbReference type="Rhea" id="RHEA:19405"/>
        <dbReference type="ChEBI" id="CHEBI:16947"/>
        <dbReference type="ChEBI" id="CHEBI:30089"/>
        <dbReference type="ChEBI" id="CHEBI:57288"/>
        <dbReference type="ChEBI" id="CHEBI:57321"/>
        <dbReference type="EC" id="2.8.3.10"/>
    </reaction>
</comment>
<keyword evidence="3" id="KW-1185">Reference proteome</keyword>
<dbReference type="OrthoDB" id="9767643at2"/>
<dbReference type="NCBIfam" id="TIGR01584">
    <property type="entry name" value="citF"/>
    <property type="match status" value="1"/>
</dbReference>
<dbReference type="InterPro" id="IPR037171">
    <property type="entry name" value="NagB/RpiA_transferase-like"/>
</dbReference>
<dbReference type="STRING" id="373903.Hore_04690"/>
<dbReference type="Pfam" id="PF04223">
    <property type="entry name" value="CitF"/>
    <property type="match status" value="1"/>
</dbReference>
<dbReference type="PANTHER" id="PTHR40596">
    <property type="entry name" value="CITRATE LYASE ALPHA CHAIN"/>
    <property type="match status" value="1"/>
</dbReference>
<dbReference type="GO" id="GO:0005737">
    <property type="term" value="C:cytoplasm"/>
    <property type="evidence" value="ECO:0007669"/>
    <property type="project" value="UniProtKB-SubCell"/>
</dbReference>
<dbReference type="RefSeq" id="WP_012635415.1">
    <property type="nucleotide sequence ID" value="NC_011899.1"/>
</dbReference>
<accession>B8D200</accession>
<keyword evidence="1" id="KW-0963">Cytoplasm</keyword>
<gene>
    <name evidence="2" type="ordered locus">Hore_04690</name>
</gene>
<evidence type="ECO:0000313" key="2">
    <source>
        <dbReference type="EMBL" id="ACL69227.1"/>
    </source>
</evidence>
<dbReference type="eggNOG" id="COG3051">
    <property type="taxonomic scope" value="Bacteria"/>
</dbReference>
<name>B8D200_HALOH</name>
<reference evidence="2 3" key="1">
    <citation type="journal article" date="2009" name="PLoS ONE">
        <title>Genome analysis of the anaerobic thermohalophilic bacterium Halothermothrix orenii.</title>
        <authorList>
            <person name="Mavromatis K."/>
            <person name="Ivanova N."/>
            <person name="Anderson I."/>
            <person name="Lykidis A."/>
            <person name="Hooper S.D."/>
            <person name="Sun H."/>
            <person name="Kunin V."/>
            <person name="Lapidus A."/>
            <person name="Hugenholtz P."/>
            <person name="Patel B."/>
            <person name="Kyrpides N.C."/>
        </authorList>
    </citation>
    <scope>NUCLEOTIDE SEQUENCE [LARGE SCALE GENOMIC DNA]</scope>
    <source>
        <strain evidence="3">H 168 / OCM 544 / DSM 9562</strain>
    </source>
</reference>
<keyword evidence="1 2" id="KW-0808">Transferase</keyword>
<dbReference type="EC" id="4.1.3.6" evidence="1"/>
<comment type="subcellular location">
    <subcellularLocation>
        <location evidence="1">Cytoplasm</location>
    </subcellularLocation>
</comment>
<dbReference type="Gene3D" id="3.40.1080.10">
    <property type="entry name" value="Glutaconate Coenzyme A-transferase"/>
    <property type="match status" value="2"/>
</dbReference>
<sequence>MRENTIPERVGSFKNLRSYSYIKPERKSKIIGSLEEAVNKVNLRDGMTVSFHHHFRDGDLILNQVMDIIADKGVKNLTLAATSLRKNHDEIIKHIKSGVIKKIYTSGLRGKLGEEICRGLMDEPVVIYSHGGRAGAIESGNLKIDVAFIATPAADRWGNANGVEGTSNCGSLGYTMVDAKYAEKVVVITDNLIEFPPEHISISQENVDCVVEVDKVGNSDRIETGSLRKVSRPKDLYIAKNVARVISNIKYFQNGFSLQTGSGGISLAVTDFIQELMQERDIKGSFILGGITGAHTDLLKKGLFKKIFDTQTFDLQAVKSLRENRNHMEIDASLYASAFNKGSLVNNLDFVVLSALEVDTDFNVNVLTGSDGFFRGASGGHCDTAYGSKVTIVVAPSVRGRIPTIRDKVTNIVTPGKTVDVVVTERGICVNPEREDILKDLKNVKDIELIDIHELKDKVESLTGKPEPPLYDEKITGLIQYRDGTIIDVVRKISDRY</sequence>